<feature type="compositionally biased region" description="Basic and acidic residues" evidence="1">
    <location>
        <begin position="156"/>
        <end position="167"/>
    </location>
</feature>
<dbReference type="Proteomes" id="UP001365128">
    <property type="component" value="Unassembled WGS sequence"/>
</dbReference>
<protein>
    <recommendedName>
        <fullName evidence="4">Secreted protein</fullName>
    </recommendedName>
</protein>
<comment type="caution">
    <text evidence="2">The sequence shown here is derived from an EMBL/GenBank/DDBJ whole genome shotgun (WGS) entry which is preliminary data.</text>
</comment>
<keyword evidence="3" id="KW-1185">Reference proteome</keyword>
<name>A0ABR1MJ26_9PEZI</name>
<gene>
    <name evidence="2" type="ORF">IWX46DRAFT_422972</name>
</gene>
<dbReference type="EMBL" id="JBBPDW010000007">
    <property type="protein sequence ID" value="KAK7550768.1"/>
    <property type="molecule type" value="Genomic_DNA"/>
</dbReference>
<proteinExistence type="predicted"/>
<reference evidence="2 3" key="1">
    <citation type="submission" date="2024-04" db="EMBL/GenBank/DDBJ databases">
        <title>Phyllosticta paracitricarpa is synonymous to the EU quarantine fungus P. citricarpa based on phylogenomic analyses.</title>
        <authorList>
            <consortium name="Lawrence Berkeley National Laboratory"/>
            <person name="Van Ingen-Buijs V.A."/>
            <person name="Van Westerhoven A.C."/>
            <person name="Haridas S."/>
            <person name="Skiadas P."/>
            <person name="Martin F."/>
            <person name="Groenewald J.Z."/>
            <person name="Crous P.W."/>
            <person name="Seidl M.F."/>
        </authorList>
    </citation>
    <scope>NUCLEOTIDE SEQUENCE [LARGE SCALE GENOMIC DNA]</scope>
    <source>
        <strain evidence="2 3">CBS 122670</strain>
    </source>
</reference>
<feature type="region of interest" description="Disordered" evidence="1">
    <location>
        <begin position="146"/>
        <end position="167"/>
    </location>
</feature>
<evidence type="ECO:0008006" key="4">
    <source>
        <dbReference type="Google" id="ProtNLM"/>
    </source>
</evidence>
<accession>A0ABR1MJ26</accession>
<organism evidence="2 3">
    <name type="scientific">Phyllosticta citricarpa</name>
    <dbReference type="NCBI Taxonomy" id="55181"/>
    <lineage>
        <taxon>Eukaryota</taxon>
        <taxon>Fungi</taxon>
        <taxon>Dikarya</taxon>
        <taxon>Ascomycota</taxon>
        <taxon>Pezizomycotina</taxon>
        <taxon>Dothideomycetes</taxon>
        <taxon>Dothideomycetes incertae sedis</taxon>
        <taxon>Botryosphaeriales</taxon>
        <taxon>Phyllostictaceae</taxon>
        <taxon>Phyllosticta</taxon>
    </lineage>
</organism>
<sequence>MSPVFLPASRPACLPAGVFAFLPACILACLPALPSARPSPGNSLFLLIWVSARRPAGLLFRGLAFRPFRLLVCDSPCLLLIHHPAFRHLCFPFRGSAFRLASGLASPPAAAPVTVRNCPFVSASAALPTRRSDLWGLRPSLSPYRPSHSATSEMHSPPHTERVRFSR</sequence>
<evidence type="ECO:0000313" key="2">
    <source>
        <dbReference type="EMBL" id="KAK7550768.1"/>
    </source>
</evidence>
<evidence type="ECO:0000256" key="1">
    <source>
        <dbReference type="SAM" id="MobiDB-lite"/>
    </source>
</evidence>
<evidence type="ECO:0000313" key="3">
    <source>
        <dbReference type="Proteomes" id="UP001365128"/>
    </source>
</evidence>